<evidence type="ECO:0000313" key="2">
    <source>
        <dbReference type="EMBL" id="JAH10979.1"/>
    </source>
</evidence>
<dbReference type="EMBL" id="GBXM01101377">
    <property type="protein sequence ID" value="JAH07200.1"/>
    <property type="molecule type" value="Transcribed_RNA"/>
</dbReference>
<sequence>MGSEKEQEHGSKAEKTGEIR</sequence>
<reference evidence="2" key="2">
    <citation type="journal article" date="2015" name="Fish Shellfish Immunol.">
        <title>Early steps in the European eel (Anguilla anguilla)-Vibrio vulnificus interaction in the gills: Role of the RtxA13 toxin.</title>
        <authorList>
            <person name="Callol A."/>
            <person name="Pajuelo D."/>
            <person name="Ebbesson L."/>
            <person name="Teles M."/>
            <person name="MacKenzie S."/>
            <person name="Amaro C."/>
        </authorList>
    </citation>
    <scope>NUCLEOTIDE SEQUENCE</scope>
</reference>
<proteinExistence type="predicted"/>
<reference evidence="2" key="1">
    <citation type="submission" date="2014-11" db="EMBL/GenBank/DDBJ databases">
        <authorList>
            <person name="Amaro Gonzalez C."/>
        </authorList>
    </citation>
    <scope>NUCLEOTIDE SEQUENCE</scope>
</reference>
<accession>A0A0E9Q2K8</accession>
<protein>
    <submittedName>
        <fullName evidence="2">Uncharacterized protein</fullName>
    </submittedName>
</protein>
<name>A0A0E9Q2K8_ANGAN</name>
<organism evidence="2">
    <name type="scientific">Anguilla anguilla</name>
    <name type="common">European freshwater eel</name>
    <name type="synonym">Muraena anguilla</name>
    <dbReference type="NCBI Taxonomy" id="7936"/>
    <lineage>
        <taxon>Eukaryota</taxon>
        <taxon>Metazoa</taxon>
        <taxon>Chordata</taxon>
        <taxon>Craniata</taxon>
        <taxon>Vertebrata</taxon>
        <taxon>Euteleostomi</taxon>
        <taxon>Actinopterygii</taxon>
        <taxon>Neopterygii</taxon>
        <taxon>Teleostei</taxon>
        <taxon>Anguilliformes</taxon>
        <taxon>Anguillidae</taxon>
        <taxon>Anguilla</taxon>
    </lineage>
</organism>
<dbReference type="EMBL" id="GBXM01097598">
    <property type="protein sequence ID" value="JAH10979.1"/>
    <property type="molecule type" value="Transcribed_RNA"/>
</dbReference>
<evidence type="ECO:0000256" key="1">
    <source>
        <dbReference type="SAM" id="MobiDB-lite"/>
    </source>
</evidence>
<dbReference type="AlphaFoldDB" id="A0A0E9Q2K8"/>
<feature type="region of interest" description="Disordered" evidence="1">
    <location>
        <begin position="1"/>
        <end position="20"/>
    </location>
</feature>